<gene>
    <name evidence="1" type="ORF">NBR_LOCUS14032</name>
</gene>
<dbReference type="Proteomes" id="UP000271162">
    <property type="component" value="Unassembled WGS sequence"/>
</dbReference>
<evidence type="ECO:0000313" key="1">
    <source>
        <dbReference type="EMBL" id="VDL77621.1"/>
    </source>
</evidence>
<evidence type="ECO:0000313" key="2">
    <source>
        <dbReference type="Proteomes" id="UP000271162"/>
    </source>
</evidence>
<evidence type="ECO:0000313" key="3">
    <source>
        <dbReference type="WBParaSite" id="NBR_0001403101-mRNA-1"/>
    </source>
</evidence>
<dbReference type="AlphaFoldDB" id="A0A0N4YBZ4"/>
<dbReference type="Gene3D" id="1.25.40.10">
    <property type="entry name" value="Tetratricopeptide repeat domain"/>
    <property type="match status" value="1"/>
</dbReference>
<dbReference type="WBParaSite" id="NBR_0001403101-mRNA-1">
    <property type="protein sequence ID" value="NBR_0001403101-mRNA-1"/>
    <property type="gene ID" value="NBR_0001403101"/>
</dbReference>
<keyword evidence="2" id="KW-1185">Reference proteome</keyword>
<dbReference type="STRING" id="27835.A0A0N4YBZ4"/>
<dbReference type="EMBL" id="UYSL01021222">
    <property type="protein sequence ID" value="VDL77621.1"/>
    <property type="molecule type" value="Genomic_DNA"/>
</dbReference>
<dbReference type="SUPFAM" id="SSF48452">
    <property type="entry name" value="TPR-like"/>
    <property type="match status" value="1"/>
</dbReference>
<accession>A0A0N4YBZ4</accession>
<organism evidence="3">
    <name type="scientific">Nippostrongylus brasiliensis</name>
    <name type="common">Rat hookworm</name>
    <dbReference type="NCBI Taxonomy" id="27835"/>
    <lineage>
        <taxon>Eukaryota</taxon>
        <taxon>Metazoa</taxon>
        <taxon>Ecdysozoa</taxon>
        <taxon>Nematoda</taxon>
        <taxon>Chromadorea</taxon>
        <taxon>Rhabditida</taxon>
        <taxon>Rhabditina</taxon>
        <taxon>Rhabditomorpha</taxon>
        <taxon>Strongyloidea</taxon>
        <taxon>Heligmosomidae</taxon>
        <taxon>Nippostrongylus</taxon>
    </lineage>
</organism>
<reference evidence="1 2" key="2">
    <citation type="submission" date="2018-11" db="EMBL/GenBank/DDBJ databases">
        <authorList>
            <consortium name="Pathogen Informatics"/>
        </authorList>
    </citation>
    <scope>NUCLEOTIDE SEQUENCE [LARGE SCALE GENOMIC DNA]</scope>
</reference>
<reference evidence="3" key="1">
    <citation type="submission" date="2017-02" db="UniProtKB">
        <authorList>
            <consortium name="WormBaseParasite"/>
        </authorList>
    </citation>
    <scope>IDENTIFICATION</scope>
</reference>
<sequence>MISNMEEKDRERVDWLKRGRKHALEAHDLNPTNISTLKILCSTTGRLAEESGIRDKIHLGFEFKVANLSFFERLAARTMGTLPHVSMDAALKDLLEAEQLRPGSTENRLYLGRVLYAKRDYAAAKKWLTEAARATCDDEESVEREHIAAARQMLQWKVFQK</sequence>
<name>A0A0N4YBZ4_NIPBR</name>
<proteinExistence type="predicted"/>
<protein>
    <submittedName>
        <fullName evidence="3">TPR_REGION domain-containing protein</fullName>
    </submittedName>
</protein>
<dbReference type="InterPro" id="IPR011990">
    <property type="entry name" value="TPR-like_helical_dom_sf"/>
</dbReference>